<keyword evidence="1" id="KW-0812">Transmembrane</keyword>
<organism evidence="2">
    <name type="scientific">freshwater metagenome</name>
    <dbReference type="NCBI Taxonomy" id="449393"/>
    <lineage>
        <taxon>unclassified sequences</taxon>
        <taxon>metagenomes</taxon>
        <taxon>ecological metagenomes</taxon>
    </lineage>
</organism>
<reference evidence="2" key="1">
    <citation type="submission" date="2020-05" db="EMBL/GenBank/DDBJ databases">
        <authorList>
            <person name="Chiriac C."/>
            <person name="Salcher M."/>
            <person name="Ghai R."/>
            <person name="Kavagutti S V."/>
        </authorList>
    </citation>
    <scope>NUCLEOTIDE SEQUENCE</scope>
</reference>
<name>A0A6J7HRL0_9ZZZZ</name>
<accession>A0A6J7HRL0</accession>
<dbReference type="EMBL" id="CAFBMR010000075">
    <property type="protein sequence ID" value="CAB4922734.1"/>
    <property type="molecule type" value="Genomic_DNA"/>
</dbReference>
<sequence length="149" mass="15607">MRCLRRQDDSDRGAALLEFVVLGVCVLLPLVYVVLAVMKVQAASFGVTEAARQAGRAFAQADTSATGVQRAHLAAQLALQDQGIIVDQAQVSINCDAGRCLSPGSSATVNVAARISLPFVPDAWSDSSMASIEVSGQYRADIEALRAAS</sequence>
<keyword evidence="1" id="KW-0472">Membrane</keyword>
<proteinExistence type="predicted"/>
<keyword evidence="1" id="KW-1133">Transmembrane helix</keyword>
<evidence type="ECO:0000313" key="2">
    <source>
        <dbReference type="EMBL" id="CAB4922734.1"/>
    </source>
</evidence>
<gene>
    <name evidence="2" type="ORF">UFOPK3610_01506</name>
</gene>
<feature type="transmembrane region" description="Helical" evidence="1">
    <location>
        <begin position="12"/>
        <end position="35"/>
    </location>
</feature>
<dbReference type="AlphaFoldDB" id="A0A6J7HRL0"/>
<protein>
    <submittedName>
        <fullName evidence="2">Unannotated protein</fullName>
    </submittedName>
</protein>
<evidence type="ECO:0000256" key="1">
    <source>
        <dbReference type="SAM" id="Phobius"/>
    </source>
</evidence>